<reference evidence="4 5" key="1">
    <citation type="submission" date="2020-04" db="EMBL/GenBank/DDBJ databases">
        <authorList>
            <person name="Wallbank WR R."/>
            <person name="Pardo Diaz C."/>
            <person name="Kozak K."/>
            <person name="Martin S."/>
            <person name="Jiggins C."/>
            <person name="Moest M."/>
            <person name="Warren A I."/>
            <person name="Byers J.R.P. K."/>
            <person name="Montejo-Kovacevich G."/>
            <person name="Yen C E."/>
        </authorList>
    </citation>
    <scope>NUCLEOTIDE SEQUENCE [LARGE SCALE GENOMIC DNA]</scope>
</reference>
<evidence type="ECO:0000313" key="2">
    <source>
        <dbReference type="EMBL" id="CAB3223400.1"/>
    </source>
</evidence>
<keyword evidence="4" id="KW-1185">Reference proteome</keyword>
<evidence type="ECO:0000313" key="4">
    <source>
        <dbReference type="Proteomes" id="UP000494106"/>
    </source>
</evidence>
<name>A0A8S0YWJ5_ARCPL</name>
<dbReference type="OrthoDB" id="7489456at2759"/>
<dbReference type="EMBL" id="CADEBC010000135">
    <property type="protein sequence ID" value="CAB3223400.1"/>
    <property type="molecule type" value="Genomic_DNA"/>
</dbReference>
<organism evidence="2 4">
    <name type="scientific">Arctia plantaginis</name>
    <name type="common">Wood tiger moth</name>
    <name type="synonym">Phalaena plantaginis</name>
    <dbReference type="NCBI Taxonomy" id="874455"/>
    <lineage>
        <taxon>Eukaryota</taxon>
        <taxon>Metazoa</taxon>
        <taxon>Ecdysozoa</taxon>
        <taxon>Arthropoda</taxon>
        <taxon>Hexapoda</taxon>
        <taxon>Insecta</taxon>
        <taxon>Pterygota</taxon>
        <taxon>Neoptera</taxon>
        <taxon>Endopterygota</taxon>
        <taxon>Lepidoptera</taxon>
        <taxon>Glossata</taxon>
        <taxon>Ditrysia</taxon>
        <taxon>Noctuoidea</taxon>
        <taxon>Erebidae</taxon>
        <taxon>Arctiinae</taxon>
        <taxon>Arctia</taxon>
    </lineage>
</organism>
<feature type="compositionally biased region" description="Basic and acidic residues" evidence="1">
    <location>
        <begin position="11"/>
        <end position="27"/>
    </location>
</feature>
<dbReference type="Proteomes" id="UP000494256">
    <property type="component" value="Unassembled WGS sequence"/>
</dbReference>
<accession>A0A8S0YWJ5</accession>
<evidence type="ECO:0000313" key="3">
    <source>
        <dbReference type="EMBL" id="CAB3247878.1"/>
    </source>
</evidence>
<sequence length="66" mass="6827">MMISPVVNLDNAKDRSSAGGGKGRDGDSDAGFVRFTPHAVRPTVPQQSVVVSATVGRLMRGARASS</sequence>
<gene>
    <name evidence="3" type="ORF">APLA_LOCUS12174</name>
    <name evidence="2" type="ORF">APLA_LOCUS1616</name>
</gene>
<proteinExistence type="predicted"/>
<dbReference type="EMBL" id="CADEBD010000337">
    <property type="protein sequence ID" value="CAB3247878.1"/>
    <property type="molecule type" value="Genomic_DNA"/>
</dbReference>
<comment type="caution">
    <text evidence="2">The sequence shown here is derived from an EMBL/GenBank/DDBJ whole genome shotgun (WGS) entry which is preliminary data.</text>
</comment>
<feature type="region of interest" description="Disordered" evidence="1">
    <location>
        <begin position="1"/>
        <end position="39"/>
    </location>
</feature>
<evidence type="ECO:0000256" key="1">
    <source>
        <dbReference type="SAM" id="MobiDB-lite"/>
    </source>
</evidence>
<dbReference type="AlphaFoldDB" id="A0A8S0YWJ5"/>
<protein>
    <submittedName>
        <fullName evidence="2">Uncharacterized protein</fullName>
    </submittedName>
</protein>
<dbReference type="Proteomes" id="UP000494106">
    <property type="component" value="Unassembled WGS sequence"/>
</dbReference>
<evidence type="ECO:0000313" key="5">
    <source>
        <dbReference type="Proteomes" id="UP000494256"/>
    </source>
</evidence>